<dbReference type="EMBL" id="KN847043">
    <property type="protein sequence ID" value="KIW27517.1"/>
    <property type="molecule type" value="Genomic_DNA"/>
</dbReference>
<dbReference type="VEuPathDB" id="FungiDB:PV07_07250"/>
<dbReference type="RefSeq" id="XP_016247733.1">
    <property type="nucleotide sequence ID" value="XM_016394314.1"/>
</dbReference>
<organism evidence="1 2">
    <name type="scientific">Cladophialophora immunda</name>
    <dbReference type="NCBI Taxonomy" id="569365"/>
    <lineage>
        <taxon>Eukaryota</taxon>
        <taxon>Fungi</taxon>
        <taxon>Dikarya</taxon>
        <taxon>Ascomycota</taxon>
        <taxon>Pezizomycotina</taxon>
        <taxon>Eurotiomycetes</taxon>
        <taxon>Chaetothyriomycetidae</taxon>
        <taxon>Chaetothyriales</taxon>
        <taxon>Herpotrichiellaceae</taxon>
        <taxon>Cladophialophora</taxon>
    </lineage>
</organism>
<dbReference type="Proteomes" id="UP000054466">
    <property type="component" value="Unassembled WGS sequence"/>
</dbReference>
<dbReference type="HOGENOM" id="CLU_2249849_0_0_1"/>
<dbReference type="GeneID" id="27346444"/>
<sequence>MYTKACSMLPRKGTFTEYYKDGTTRTLNGGVHSTCSDNAGLSLTSANAVLSLSCLVSAACDSASHETCFYDPQRRDVVGIHARRSTCREIMVCIVDIRNKRSLT</sequence>
<dbReference type="AlphaFoldDB" id="A0A0D2AR48"/>
<protein>
    <submittedName>
        <fullName evidence="1">Uncharacterized protein</fullName>
    </submittedName>
</protein>
<reference evidence="1 2" key="1">
    <citation type="submission" date="2015-01" db="EMBL/GenBank/DDBJ databases">
        <title>The Genome Sequence of Cladophialophora immunda CBS83496.</title>
        <authorList>
            <consortium name="The Broad Institute Genomics Platform"/>
            <person name="Cuomo C."/>
            <person name="de Hoog S."/>
            <person name="Gorbushina A."/>
            <person name="Stielow B."/>
            <person name="Teixiera M."/>
            <person name="Abouelleil A."/>
            <person name="Chapman S.B."/>
            <person name="Priest M."/>
            <person name="Young S.K."/>
            <person name="Wortman J."/>
            <person name="Nusbaum C."/>
            <person name="Birren B."/>
        </authorList>
    </citation>
    <scope>NUCLEOTIDE SEQUENCE [LARGE SCALE GENOMIC DNA]</scope>
    <source>
        <strain evidence="1 2">CBS 83496</strain>
    </source>
</reference>
<evidence type="ECO:0000313" key="1">
    <source>
        <dbReference type="EMBL" id="KIW27517.1"/>
    </source>
</evidence>
<accession>A0A0D2AR48</accession>
<gene>
    <name evidence="1" type="ORF">PV07_07250</name>
</gene>
<proteinExistence type="predicted"/>
<keyword evidence="2" id="KW-1185">Reference proteome</keyword>
<evidence type="ECO:0000313" key="2">
    <source>
        <dbReference type="Proteomes" id="UP000054466"/>
    </source>
</evidence>
<name>A0A0D2AR48_9EURO</name>